<proteinExistence type="predicted"/>
<protein>
    <submittedName>
        <fullName evidence="2">Uncharacterized protein</fullName>
    </submittedName>
</protein>
<accession>A0A2P2KA03</accession>
<evidence type="ECO:0000256" key="1">
    <source>
        <dbReference type="SAM" id="Phobius"/>
    </source>
</evidence>
<keyword evidence="1" id="KW-0812">Transmembrane</keyword>
<keyword evidence="1" id="KW-0472">Membrane</keyword>
<organism evidence="2">
    <name type="scientific">Rhizophora mucronata</name>
    <name type="common">Asiatic mangrove</name>
    <dbReference type="NCBI Taxonomy" id="61149"/>
    <lineage>
        <taxon>Eukaryota</taxon>
        <taxon>Viridiplantae</taxon>
        <taxon>Streptophyta</taxon>
        <taxon>Embryophyta</taxon>
        <taxon>Tracheophyta</taxon>
        <taxon>Spermatophyta</taxon>
        <taxon>Magnoliopsida</taxon>
        <taxon>eudicotyledons</taxon>
        <taxon>Gunneridae</taxon>
        <taxon>Pentapetalae</taxon>
        <taxon>rosids</taxon>
        <taxon>fabids</taxon>
        <taxon>Malpighiales</taxon>
        <taxon>Rhizophoraceae</taxon>
        <taxon>Rhizophora</taxon>
    </lineage>
</organism>
<dbReference type="AlphaFoldDB" id="A0A2P2KA03"/>
<reference evidence="2" key="1">
    <citation type="submission" date="2018-02" db="EMBL/GenBank/DDBJ databases">
        <title>Rhizophora mucronata_Transcriptome.</title>
        <authorList>
            <person name="Meera S.P."/>
            <person name="Sreeshan A."/>
            <person name="Augustine A."/>
        </authorList>
    </citation>
    <scope>NUCLEOTIDE SEQUENCE</scope>
    <source>
        <tissue evidence="2">Leaf</tissue>
    </source>
</reference>
<name>A0A2P2KA03_RHIMU</name>
<keyword evidence="1" id="KW-1133">Transmembrane helix</keyword>
<feature type="transmembrane region" description="Helical" evidence="1">
    <location>
        <begin position="36"/>
        <end position="55"/>
    </location>
</feature>
<sequence length="57" mass="6806">MIHWLNPECAILVHVTLYCLIQLWCEKILLQTREQLLLVEMCINYGTVLYAYIYICT</sequence>
<evidence type="ECO:0000313" key="2">
    <source>
        <dbReference type="EMBL" id="MBX02554.1"/>
    </source>
</evidence>
<dbReference type="EMBL" id="GGEC01022070">
    <property type="protein sequence ID" value="MBX02554.1"/>
    <property type="molecule type" value="Transcribed_RNA"/>
</dbReference>